<feature type="DNA-binding region" description="H-T-H motif" evidence="4">
    <location>
        <begin position="32"/>
        <end position="51"/>
    </location>
</feature>
<accession>A0A316F299</accession>
<dbReference type="Gene3D" id="1.10.357.10">
    <property type="entry name" value="Tetracycline Repressor, domain 2"/>
    <property type="match status" value="1"/>
</dbReference>
<organism evidence="6 7">
    <name type="scientific">Cupriavidus plantarum</name>
    <dbReference type="NCBI Taxonomy" id="942865"/>
    <lineage>
        <taxon>Bacteria</taxon>
        <taxon>Pseudomonadati</taxon>
        <taxon>Pseudomonadota</taxon>
        <taxon>Betaproteobacteria</taxon>
        <taxon>Burkholderiales</taxon>
        <taxon>Burkholderiaceae</taxon>
        <taxon>Cupriavidus</taxon>
    </lineage>
</organism>
<dbReference type="Proteomes" id="UP000245754">
    <property type="component" value="Unassembled WGS sequence"/>
</dbReference>
<dbReference type="EMBL" id="QGGT01000001">
    <property type="protein sequence ID" value="PWK38576.1"/>
    <property type="molecule type" value="Genomic_DNA"/>
</dbReference>
<keyword evidence="3" id="KW-0804">Transcription</keyword>
<keyword evidence="1" id="KW-0805">Transcription regulation</keyword>
<dbReference type="PROSITE" id="PS50977">
    <property type="entry name" value="HTH_TETR_2"/>
    <property type="match status" value="1"/>
</dbReference>
<name>A0A316F299_9BURK</name>
<dbReference type="InterPro" id="IPR009057">
    <property type="entry name" value="Homeodomain-like_sf"/>
</dbReference>
<evidence type="ECO:0000256" key="1">
    <source>
        <dbReference type="ARBA" id="ARBA00023015"/>
    </source>
</evidence>
<keyword evidence="7" id="KW-1185">Reference proteome</keyword>
<evidence type="ECO:0000256" key="2">
    <source>
        <dbReference type="ARBA" id="ARBA00023125"/>
    </source>
</evidence>
<proteinExistence type="predicted"/>
<evidence type="ECO:0000256" key="3">
    <source>
        <dbReference type="ARBA" id="ARBA00023163"/>
    </source>
</evidence>
<dbReference type="SUPFAM" id="SSF48498">
    <property type="entry name" value="Tetracyclin repressor-like, C-terminal domain"/>
    <property type="match status" value="1"/>
</dbReference>
<keyword evidence="2 4" id="KW-0238">DNA-binding</keyword>
<dbReference type="Gene3D" id="1.10.10.60">
    <property type="entry name" value="Homeodomain-like"/>
    <property type="match status" value="1"/>
</dbReference>
<dbReference type="AlphaFoldDB" id="A0A316F299"/>
<evidence type="ECO:0000313" key="6">
    <source>
        <dbReference type="EMBL" id="PWK38576.1"/>
    </source>
</evidence>
<dbReference type="Pfam" id="PF00440">
    <property type="entry name" value="TetR_N"/>
    <property type="match status" value="1"/>
</dbReference>
<dbReference type="InterPro" id="IPR001647">
    <property type="entry name" value="HTH_TetR"/>
</dbReference>
<dbReference type="GO" id="GO:0003677">
    <property type="term" value="F:DNA binding"/>
    <property type="evidence" value="ECO:0007669"/>
    <property type="project" value="UniProtKB-UniRule"/>
</dbReference>
<dbReference type="InterPro" id="IPR036271">
    <property type="entry name" value="Tet_transcr_reg_TetR-rel_C_sf"/>
</dbReference>
<gene>
    <name evidence="6" type="ORF">C7419_1012474</name>
</gene>
<feature type="domain" description="HTH tetR-type" evidence="5">
    <location>
        <begin position="9"/>
        <end position="69"/>
    </location>
</feature>
<sequence>MRHSRAEKAATHQRIVQIAARRFRERGIDGIGVADIMREAGLTVGGFYKHFDSREALVMEALTVAFAGLEAWEAAARGSLRRAILAYLSPGHRDDRTDSCPLAALLNDVSRGVRPGVASDAANVYTEQLIRVFDFFERLLPADGRDDRNDRGARARLVFSACVGALTLARAVDDPALSREILDTVADRLIDAFAPAEVPASA</sequence>
<dbReference type="PANTHER" id="PTHR47506:SF7">
    <property type="entry name" value="TRANSCRIPTIONAL REGULATORY PROTEIN"/>
    <property type="match status" value="1"/>
</dbReference>
<dbReference type="PANTHER" id="PTHR47506">
    <property type="entry name" value="TRANSCRIPTIONAL REGULATORY PROTEIN"/>
    <property type="match status" value="1"/>
</dbReference>
<reference evidence="6 7" key="1">
    <citation type="submission" date="2018-05" db="EMBL/GenBank/DDBJ databases">
        <title>Genomic Encyclopedia of Type Strains, Phase IV (KMG-V): Genome sequencing to study the core and pangenomes of soil and plant-associated prokaryotes.</title>
        <authorList>
            <person name="Whitman W."/>
        </authorList>
    </citation>
    <scope>NUCLEOTIDE SEQUENCE [LARGE SCALE GENOMIC DNA]</scope>
    <source>
        <strain evidence="6 7">SLV-132</strain>
    </source>
</reference>
<comment type="caution">
    <text evidence="6">The sequence shown here is derived from an EMBL/GenBank/DDBJ whole genome shotgun (WGS) entry which is preliminary data.</text>
</comment>
<evidence type="ECO:0000256" key="4">
    <source>
        <dbReference type="PROSITE-ProRule" id="PRU00335"/>
    </source>
</evidence>
<protein>
    <submittedName>
        <fullName evidence="6">TetR family transcriptional regulator</fullName>
    </submittedName>
</protein>
<dbReference type="RefSeq" id="WP_109582150.1">
    <property type="nucleotide sequence ID" value="NZ_QGGT01000001.1"/>
</dbReference>
<evidence type="ECO:0000313" key="7">
    <source>
        <dbReference type="Proteomes" id="UP000245754"/>
    </source>
</evidence>
<dbReference type="PRINTS" id="PR00455">
    <property type="entry name" value="HTHTETR"/>
</dbReference>
<evidence type="ECO:0000259" key="5">
    <source>
        <dbReference type="PROSITE" id="PS50977"/>
    </source>
</evidence>
<dbReference type="SUPFAM" id="SSF46689">
    <property type="entry name" value="Homeodomain-like"/>
    <property type="match status" value="1"/>
</dbReference>